<evidence type="ECO:0000256" key="5">
    <source>
        <dbReference type="RuleBase" id="RU003833"/>
    </source>
</evidence>
<dbReference type="Gene3D" id="3.30.420.150">
    <property type="entry name" value="Exopolyphosphatase. Domain 2"/>
    <property type="match status" value="2"/>
</dbReference>
<dbReference type="PROSITE" id="PS01238">
    <property type="entry name" value="GDA1_CD39_NTPASE"/>
    <property type="match status" value="1"/>
</dbReference>
<protein>
    <submittedName>
        <fullName evidence="7">Putative apyrase 6</fullName>
    </submittedName>
</protein>
<evidence type="ECO:0000256" key="3">
    <source>
        <dbReference type="PIRSR" id="PIRSR600407-1"/>
    </source>
</evidence>
<dbReference type="PANTHER" id="PTHR11782">
    <property type="entry name" value="ADENOSINE/GUANOSINE DIPHOSPHATASE"/>
    <property type="match status" value="1"/>
</dbReference>
<feature type="active site" description="Proton acceptor" evidence="3">
    <location>
        <position position="184"/>
    </location>
</feature>
<dbReference type="Pfam" id="PF01150">
    <property type="entry name" value="GDA1_CD39"/>
    <property type="match status" value="2"/>
</dbReference>
<evidence type="ECO:0000313" key="8">
    <source>
        <dbReference type="Proteomes" id="UP000797356"/>
    </source>
</evidence>
<dbReference type="InterPro" id="IPR022143">
    <property type="entry name" value="DUF3675"/>
</dbReference>
<dbReference type="Pfam" id="PF12428">
    <property type="entry name" value="DUF3675"/>
    <property type="match status" value="1"/>
</dbReference>
<dbReference type="OrthoDB" id="6372431at2759"/>
<evidence type="ECO:0000256" key="1">
    <source>
        <dbReference type="ARBA" id="ARBA00009283"/>
    </source>
</evidence>
<evidence type="ECO:0000313" key="7">
    <source>
        <dbReference type="EMBL" id="KAG1334461.1"/>
    </source>
</evidence>
<evidence type="ECO:0000256" key="4">
    <source>
        <dbReference type="PIRSR" id="PIRSR600407-2"/>
    </source>
</evidence>
<keyword evidence="8" id="KW-1185">Reference proteome</keyword>
<keyword evidence="4" id="KW-0067">ATP-binding</keyword>
<evidence type="ECO:0000256" key="6">
    <source>
        <dbReference type="SAM" id="Phobius"/>
    </source>
</evidence>
<reference evidence="7" key="1">
    <citation type="journal article" date="2017" name="Gigascience">
        <title>The genome draft of coconut (Cocos nucifera).</title>
        <authorList>
            <person name="Xiao Y."/>
            <person name="Xu P."/>
            <person name="Fan H."/>
            <person name="Baudouin L."/>
            <person name="Xia W."/>
            <person name="Bocs S."/>
            <person name="Xu J."/>
            <person name="Li Q."/>
            <person name="Guo A."/>
            <person name="Zhou L."/>
            <person name="Li J."/>
            <person name="Wu Y."/>
            <person name="Ma Z."/>
            <person name="Armero A."/>
            <person name="Issali A.E."/>
            <person name="Liu N."/>
            <person name="Peng M."/>
            <person name="Yang Y."/>
        </authorList>
    </citation>
    <scope>NUCLEOTIDE SEQUENCE</scope>
    <source>
        <tissue evidence="7">Spear leaf of Hainan Tall coconut</tissue>
    </source>
</reference>
<proteinExistence type="inferred from homology"/>
<dbReference type="EMBL" id="CM017874">
    <property type="protein sequence ID" value="KAG1334461.1"/>
    <property type="molecule type" value="Genomic_DNA"/>
</dbReference>
<name>A0A8K0I332_COCNU</name>
<dbReference type="PANTHER" id="PTHR11782:SF3">
    <property type="entry name" value="APYRASE 6-RELATED"/>
    <property type="match status" value="1"/>
</dbReference>
<evidence type="ECO:0000256" key="2">
    <source>
        <dbReference type="ARBA" id="ARBA00022801"/>
    </source>
</evidence>
<dbReference type="Proteomes" id="UP000797356">
    <property type="component" value="Chromosome 3"/>
</dbReference>
<keyword evidence="6" id="KW-0472">Membrane</keyword>
<dbReference type="GO" id="GO:0017110">
    <property type="term" value="F:nucleoside diphosphate phosphatase activity"/>
    <property type="evidence" value="ECO:0007669"/>
    <property type="project" value="TreeGrafter"/>
</dbReference>
<dbReference type="InterPro" id="IPR000407">
    <property type="entry name" value="GDA1_CD39_NTPase"/>
</dbReference>
<dbReference type="GO" id="GO:0016020">
    <property type="term" value="C:membrane"/>
    <property type="evidence" value="ECO:0007669"/>
    <property type="project" value="TreeGrafter"/>
</dbReference>
<keyword evidence="6" id="KW-1133">Transmembrane helix</keyword>
<dbReference type="GO" id="GO:0005524">
    <property type="term" value="F:ATP binding"/>
    <property type="evidence" value="ECO:0007669"/>
    <property type="project" value="UniProtKB-KW"/>
</dbReference>
<keyword evidence="4" id="KW-0547">Nucleotide-binding</keyword>
<comment type="caution">
    <text evidence="7">The sequence shown here is derived from an EMBL/GenBank/DDBJ whole genome shotgun (WGS) entry which is preliminary data.</text>
</comment>
<keyword evidence="6" id="KW-0812">Transmembrane</keyword>
<feature type="binding site" evidence="4">
    <location>
        <begin position="214"/>
        <end position="218"/>
    </location>
    <ligand>
        <name>ATP</name>
        <dbReference type="ChEBI" id="CHEBI:30616"/>
    </ligand>
</feature>
<keyword evidence="2 5" id="KW-0378">Hydrolase</keyword>
<accession>A0A8K0I332</accession>
<reference evidence="7" key="2">
    <citation type="submission" date="2019-07" db="EMBL/GenBank/DDBJ databases">
        <authorList>
            <person name="Yang Y."/>
            <person name="Bocs S."/>
            <person name="Baudouin L."/>
        </authorList>
    </citation>
    <scope>NUCLEOTIDE SEQUENCE</scope>
    <source>
        <tissue evidence="7">Spear leaf of Hainan Tall coconut</tissue>
    </source>
</reference>
<feature type="transmembrane region" description="Helical" evidence="6">
    <location>
        <begin position="32"/>
        <end position="53"/>
    </location>
</feature>
<comment type="similarity">
    <text evidence="1 5">Belongs to the GDA1/CD39 NTPase family.</text>
</comment>
<dbReference type="GO" id="GO:0009134">
    <property type="term" value="P:nucleoside diphosphate catabolic process"/>
    <property type="evidence" value="ECO:0007669"/>
    <property type="project" value="TreeGrafter"/>
</dbReference>
<organism evidence="7 8">
    <name type="scientific">Cocos nucifera</name>
    <name type="common">Coconut palm</name>
    <dbReference type="NCBI Taxonomy" id="13894"/>
    <lineage>
        <taxon>Eukaryota</taxon>
        <taxon>Viridiplantae</taxon>
        <taxon>Streptophyta</taxon>
        <taxon>Embryophyta</taxon>
        <taxon>Tracheophyta</taxon>
        <taxon>Spermatophyta</taxon>
        <taxon>Magnoliopsida</taxon>
        <taxon>Liliopsida</taxon>
        <taxon>Arecaceae</taxon>
        <taxon>Arecoideae</taxon>
        <taxon>Cocoseae</taxon>
        <taxon>Attaleinae</taxon>
        <taxon>Cocos</taxon>
    </lineage>
</organism>
<dbReference type="AlphaFoldDB" id="A0A8K0I332"/>
<sequence>MDAPKLLIRPLPPRPSLLWRISPPAHRHQRTLWILVAAAAAVAVVLFLLIASLSSPSPRFGIVIDAGSSGTRIHVFGFNGESGMIPSIDWGSTAVMRVTPGLSAFSGEPERAGASLAELLEFAKGRVAKDQWGKTDVRLMATAGLRMLPLEVRESILESCRRVLRSSGFRFQDNWATVIPGSDEGIYAWVAANYALGTLGGDPQKTTGIIELGGASAQVTFVSNEALPAEFLHVLKFGETTYNLYSNSFLHYGQNAAHESLQKLLSSRSPKASAESVEEGILKDPCSPKGHSYVGESADVPNSELEHQPIALLFCLCKFFGLSRTSSLSDLMLAGEQFCGEDWSKLKEKYHTLAEEDLSRYCFSSAYIVALLHDSLGITLDDRRIEFANQVGNIQVEWALGAFIMQTMATRSYHLAWLVSKWRRPQLKTIYDLEKDILVREVAMGDHLVLDVDRLVKPETVESPQAMKASKSSGKAVHGSLPSVASSSVVASVGDEGKKEYSGSEEEEPLIQMVECRICQEEDNVKILEIPCACSGMGNRYYMHAFHYIELFSVFIWKFTFELSGGWTITGTPLDLRDPRLLAMAAAQRHFLEAEYDEYAATNASGAAFCRSSALIVSLVMPWKYK</sequence>
<dbReference type="Gene3D" id="3.30.420.40">
    <property type="match status" value="2"/>
</dbReference>
<gene>
    <name evidence="7" type="ORF">COCNU_03G005800</name>
</gene>